<dbReference type="GO" id="GO:0070072">
    <property type="term" value="P:vacuolar proton-transporting V-type ATPase complex assembly"/>
    <property type="evidence" value="ECO:0007669"/>
    <property type="project" value="InterPro"/>
</dbReference>
<gene>
    <name evidence="3" type="ORF">EVJ58_g7502</name>
</gene>
<accession>A0A4Y9Y386</accession>
<protein>
    <submittedName>
        <fullName evidence="3">Uncharacterized protein</fullName>
    </submittedName>
</protein>
<evidence type="ECO:0000313" key="3">
    <source>
        <dbReference type="EMBL" id="TFY56660.1"/>
    </source>
</evidence>
<feature type="compositionally biased region" description="Low complexity" evidence="1">
    <location>
        <begin position="215"/>
        <end position="224"/>
    </location>
</feature>
<keyword evidence="2" id="KW-0812">Transmembrane</keyword>
<feature type="region of interest" description="Disordered" evidence="1">
    <location>
        <begin position="190"/>
        <end position="258"/>
    </location>
</feature>
<comment type="caution">
    <text evidence="3">The sequence shown here is derived from an EMBL/GenBank/DDBJ whole genome shotgun (WGS) entry which is preliminary data.</text>
</comment>
<evidence type="ECO:0000256" key="2">
    <source>
        <dbReference type="SAM" id="Phobius"/>
    </source>
</evidence>
<sequence>MPEKSATNAPTNHSNKDLNVSLEPHLVESLQPLLHLLPSELVLQLEPLVPPPEGSPSNLISYSLLSSISAWARSPDGAQSLASYNPPLRPADYSMIALLAGTRTSPERKFPAYATRKEGADERKTYSDRRAVTNVFNALLSIGGAGAATWWAAGRLDWKDEWKALLSLAVALIVAASEVVLYLIWDSRRSQPPRPLSHRSAARIEPSESKKAQEVSPDSSVDSDAALGEVGPMSTAVANTRGSANLRERTTAGQPPDS</sequence>
<keyword evidence="2" id="KW-1133">Transmembrane helix</keyword>
<organism evidence="3 4">
    <name type="scientific">Rhodofomes roseus</name>
    <dbReference type="NCBI Taxonomy" id="34475"/>
    <lineage>
        <taxon>Eukaryota</taxon>
        <taxon>Fungi</taxon>
        <taxon>Dikarya</taxon>
        <taxon>Basidiomycota</taxon>
        <taxon>Agaricomycotina</taxon>
        <taxon>Agaricomycetes</taxon>
        <taxon>Polyporales</taxon>
        <taxon>Rhodofomes</taxon>
    </lineage>
</organism>
<keyword evidence="2" id="KW-0472">Membrane</keyword>
<dbReference type="InterPro" id="IPR021013">
    <property type="entry name" value="ATPase_Vma12"/>
</dbReference>
<name>A0A4Y9Y386_9APHY</name>
<feature type="transmembrane region" description="Helical" evidence="2">
    <location>
        <begin position="131"/>
        <end position="153"/>
    </location>
</feature>
<feature type="transmembrane region" description="Helical" evidence="2">
    <location>
        <begin position="165"/>
        <end position="185"/>
    </location>
</feature>
<evidence type="ECO:0000313" key="4">
    <source>
        <dbReference type="Proteomes" id="UP000298390"/>
    </source>
</evidence>
<reference evidence="3 4" key="1">
    <citation type="submission" date="2019-01" db="EMBL/GenBank/DDBJ databases">
        <title>Genome sequencing of the rare red list fungi Fomitopsis rosea.</title>
        <authorList>
            <person name="Buettner E."/>
            <person name="Kellner H."/>
        </authorList>
    </citation>
    <scope>NUCLEOTIDE SEQUENCE [LARGE SCALE GENOMIC DNA]</scope>
    <source>
        <strain evidence="3 4">DSM 105464</strain>
    </source>
</reference>
<proteinExistence type="predicted"/>
<dbReference type="AlphaFoldDB" id="A0A4Y9Y386"/>
<dbReference type="Proteomes" id="UP000298390">
    <property type="component" value="Unassembled WGS sequence"/>
</dbReference>
<dbReference type="Pfam" id="PF11712">
    <property type="entry name" value="Vma12"/>
    <property type="match status" value="1"/>
</dbReference>
<dbReference type="EMBL" id="SEKV01000486">
    <property type="protein sequence ID" value="TFY56660.1"/>
    <property type="molecule type" value="Genomic_DNA"/>
</dbReference>
<evidence type="ECO:0000256" key="1">
    <source>
        <dbReference type="SAM" id="MobiDB-lite"/>
    </source>
</evidence>